<dbReference type="EMBL" id="CAICTM010001076">
    <property type="protein sequence ID" value="CAB9520156.1"/>
    <property type="molecule type" value="Genomic_DNA"/>
</dbReference>
<dbReference type="GO" id="GO:0008081">
    <property type="term" value="F:phosphoric diester hydrolase activity"/>
    <property type="evidence" value="ECO:0007669"/>
    <property type="project" value="InterPro"/>
</dbReference>
<dbReference type="PANTHER" id="PTHR13593:SF113">
    <property type="entry name" value="SI:DKEY-266F7.9"/>
    <property type="match status" value="1"/>
</dbReference>
<dbReference type="OrthoDB" id="1046782at2759"/>
<keyword evidence="3" id="KW-1185">Reference proteome</keyword>
<dbReference type="SUPFAM" id="SSF51695">
    <property type="entry name" value="PLC-like phosphodiesterases"/>
    <property type="match status" value="1"/>
</dbReference>
<dbReference type="Gene3D" id="3.20.20.190">
    <property type="entry name" value="Phosphatidylinositol (PI) phosphodiesterase"/>
    <property type="match status" value="1"/>
</dbReference>
<dbReference type="GO" id="GO:0006629">
    <property type="term" value="P:lipid metabolic process"/>
    <property type="evidence" value="ECO:0007669"/>
    <property type="project" value="InterPro"/>
</dbReference>
<dbReference type="SMART" id="SM00148">
    <property type="entry name" value="PLCXc"/>
    <property type="match status" value="1"/>
</dbReference>
<dbReference type="InterPro" id="IPR000909">
    <property type="entry name" value="PLipase_C_PInositol-sp_X_dom"/>
</dbReference>
<dbReference type="InterPro" id="IPR051057">
    <property type="entry name" value="PI-PLC_domain"/>
</dbReference>
<comment type="caution">
    <text evidence="2">The sequence shown here is derived from an EMBL/GenBank/DDBJ whole genome shotgun (WGS) entry which is preliminary data.</text>
</comment>
<protein>
    <recommendedName>
        <fullName evidence="1">Phosphatidylinositol-specific phospholipase C X domain-containing protein</fullName>
    </recommendedName>
</protein>
<evidence type="ECO:0000313" key="2">
    <source>
        <dbReference type="EMBL" id="CAB9520156.1"/>
    </source>
</evidence>
<reference evidence="2" key="1">
    <citation type="submission" date="2020-06" db="EMBL/GenBank/DDBJ databases">
        <authorList>
            <consortium name="Plant Systems Biology data submission"/>
        </authorList>
    </citation>
    <scope>NUCLEOTIDE SEQUENCE</scope>
    <source>
        <strain evidence="2">D6</strain>
    </source>
</reference>
<sequence length="516" mass="58932">MNTVLSRSQRKSLYRDFDCLCSSLAVNCCQFSCCMPDVPAIEFPCTNLANQWMTELIQLRPEVKLRELVIPGTHDSASYSLSAWTLFSAAGRTQNVSVYEQLLRGARYLDLRVAGASQDNKEDVYIFHGCLRCAKLVDVLKEVKDFLELHPQEFVFVEVVAEYGRLFTDEQKYYALELVRDTFGDQIYQGASYQQLMNKWTLAQVVTGQKKNLCVMVHPRIYKFEVNEVEYLEDNIQREFGFPNSHRWMRSHWHNTRDLNLIKDWNLTEVKKYGPQEKKLLNNQVVMTPGISGALDVAKLLFGGNSLRPVSFAAALYKSEVLDVFFRDNADEPWNMVMFDYIDLTPSLICFLISLNFPSGLKIMKAAVTLSLDHENATDEEIQRAAQEGSFDVTKTVRSFVKRNTVLYLTDIQKDLELKSDRGTLTIAYKMIDKNGADQFYVSTIDFDRETEVLISPFCRNEEQTVHNCIEPHKHPNGGCVKGGRICCKEDATARGAETVIEFTTTEKGCEFGISH</sequence>
<feature type="domain" description="Phosphatidylinositol-specific phospholipase C X" evidence="1">
    <location>
        <begin position="65"/>
        <end position="199"/>
    </location>
</feature>
<organism evidence="2 3">
    <name type="scientific">Seminavis robusta</name>
    <dbReference type="NCBI Taxonomy" id="568900"/>
    <lineage>
        <taxon>Eukaryota</taxon>
        <taxon>Sar</taxon>
        <taxon>Stramenopiles</taxon>
        <taxon>Ochrophyta</taxon>
        <taxon>Bacillariophyta</taxon>
        <taxon>Bacillariophyceae</taxon>
        <taxon>Bacillariophycidae</taxon>
        <taxon>Naviculales</taxon>
        <taxon>Naviculaceae</taxon>
        <taxon>Seminavis</taxon>
    </lineage>
</organism>
<gene>
    <name evidence="2" type="ORF">SEMRO_1078_G238770.3</name>
</gene>
<proteinExistence type="predicted"/>
<evidence type="ECO:0000313" key="3">
    <source>
        <dbReference type="Proteomes" id="UP001153069"/>
    </source>
</evidence>
<name>A0A9N8EJ21_9STRA</name>
<evidence type="ECO:0000259" key="1">
    <source>
        <dbReference type="SMART" id="SM00148"/>
    </source>
</evidence>
<accession>A0A9N8EJ21</accession>
<dbReference type="InterPro" id="IPR017946">
    <property type="entry name" value="PLC-like_Pdiesterase_TIM-brl"/>
</dbReference>
<dbReference type="PROSITE" id="PS50007">
    <property type="entry name" value="PIPLC_X_DOMAIN"/>
    <property type="match status" value="1"/>
</dbReference>
<dbReference type="Pfam" id="PF00388">
    <property type="entry name" value="PI-PLC-X"/>
    <property type="match status" value="1"/>
</dbReference>
<dbReference type="AlphaFoldDB" id="A0A9N8EJ21"/>
<dbReference type="PANTHER" id="PTHR13593">
    <property type="match status" value="1"/>
</dbReference>
<dbReference type="Proteomes" id="UP001153069">
    <property type="component" value="Unassembled WGS sequence"/>
</dbReference>